<evidence type="ECO:0000256" key="2">
    <source>
        <dbReference type="RuleBase" id="RU004447"/>
    </source>
</evidence>
<dbReference type="GO" id="GO:0004222">
    <property type="term" value="F:metalloendopeptidase activity"/>
    <property type="evidence" value="ECO:0007669"/>
    <property type="project" value="InterPro"/>
</dbReference>
<dbReference type="HOGENOM" id="CLU_009902_3_2_3"/>
<dbReference type="Proteomes" id="UP000002592">
    <property type="component" value="Chromosome"/>
</dbReference>
<dbReference type="InterPro" id="IPR050361">
    <property type="entry name" value="MPP/UQCRC_Complex"/>
</dbReference>
<dbReference type="Pfam" id="PF05193">
    <property type="entry name" value="Peptidase_M16_C"/>
    <property type="match status" value="1"/>
</dbReference>
<evidence type="ECO:0000313" key="5">
    <source>
        <dbReference type="EMBL" id="ABM75340.1"/>
    </source>
</evidence>
<dbReference type="GO" id="GO:0006508">
    <property type="term" value="P:proteolysis"/>
    <property type="evidence" value="ECO:0007669"/>
    <property type="project" value="InterPro"/>
</dbReference>
<reference evidence="6" key="1">
    <citation type="journal article" date="2007" name="PLoS Genet.">
        <title>Patterns and implications of gene gain and loss in the evolution of Prochlorococcus.</title>
        <authorList>
            <person name="Kettler G.C."/>
            <person name="Martiny A.C."/>
            <person name="Huang K."/>
            <person name="Zucker J."/>
            <person name="Coleman M.L."/>
            <person name="Rodrigue S."/>
            <person name="Chen F."/>
            <person name="Lapidus A."/>
            <person name="Ferriera S."/>
            <person name="Johnson J."/>
            <person name="Steglich C."/>
            <person name="Church G.M."/>
            <person name="Richardson P."/>
            <person name="Chisholm S.W."/>
        </authorList>
    </citation>
    <scope>NUCLEOTIDE SEQUENCE [LARGE SCALE GENOMIC DNA]</scope>
    <source>
        <strain evidence="6">NATL1A</strain>
    </source>
</reference>
<feature type="domain" description="Peptidase M16 C-terminal" evidence="4">
    <location>
        <begin position="173"/>
        <end position="348"/>
    </location>
</feature>
<evidence type="ECO:0000259" key="3">
    <source>
        <dbReference type="Pfam" id="PF00675"/>
    </source>
</evidence>
<evidence type="ECO:0000259" key="4">
    <source>
        <dbReference type="Pfam" id="PF05193"/>
    </source>
</evidence>
<dbReference type="InterPro" id="IPR007863">
    <property type="entry name" value="Peptidase_M16_C"/>
</dbReference>
<dbReference type="PANTHER" id="PTHR11851">
    <property type="entry name" value="METALLOPROTEASE"/>
    <property type="match status" value="1"/>
</dbReference>
<dbReference type="SUPFAM" id="SSF63411">
    <property type="entry name" value="LuxS/MPP-like metallohydrolase"/>
    <property type="match status" value="2"/>
</dbReference>
<sequence>MCFKKFRMKVKHWSLSNGATCVVADIEDSTLTCIDFWCKGGSLCEMKGEEGMAHFLEHMIFKGSKNLKEGEFDLKIESLGGSSNAATGLDDVHYHVLVPREKIEEGLKLILELLLFPKIEQDAFEMEKEVVLEEIAQNIDQPDEIIYMKLLKGCLTPHRYSKPILGDETTVKNINPKQMKLFHKNHYVGKNCTLCIAGDLPNEVQSIINNSKLKELKTISKETAISNTITFNKGYTKKTIPRLEGGRILKAWKLPPAKEQILILGAEIAATMLCEGKSSLIVKELREEKRIIESIDIDLQILEEGGLILLDVSCPEENLKIVESDLNNILKELTRDLVTNKDLERAKKLVVNNIYFGLELSSQIASTLGNQALWGRHNSILKSIDDISYWTTKRLNELIFPLFDPENAFTLIAEPEK</sequence>
<accession>A2C1I0</accession>
<feature type="domain" description="Peptidase M16 N-terminal" evidence="3">
    <location>
        <begin position="34"/>
        <end position="167"/>
    </location>
</feature>
<gene>
    <name evidence="5" type="ordered locus">NATL1_07821</name>
</gene>
<protein>
    <submittedName>
        <fullName evidence="5">Possible Zn-dependent peptidase</fullName>
    </submittedName>
</protein>
<dbReference type="InterPro" id="IPR001431">
    <property type="entry name" value="Pept_M16_Zn_BS"/>
</dbReference>
<evidence type="ECO:0000256" key="1">
    <source>
        <dbReference type="ARBA" id="ARBA00007261"/>
    </source>
</evidence>
<dbReference type="PANTHER" id="PTHR11851:SF49">
    <property type="entry name" value="MITOCHONDRIAL-PROCESSING PEPTIDASE SUBUNIT ALPHA"/>
    <property type="match status" value="1"/>
</dbReference>
<dbReference type="Gene3D" id="3.30.830.10">
    <property type="entry name" value="Metalloenzyme, LuxS/M16 peptidase-like"/>
    <property type="match status" value="2"/>
</dbReference>
<dbReference type="PROSITE" id="PS00143">
    <property type="entry name" value="INSULINASE"/>
    <property type="match status" value="1"/>
</dbReference>
<dbReference type="InterPro" id="IPR011765">
    <property type="entry name" value="Pept_M16_N"/>
</dbReference>
<evidence type="ECO:0000313" key="6">
    <source>
        <dbReference type="Proteomes" id="UP000002592"/>
    </source>
</evidence>
<dbReference type="InterPro" id="IPR011249">
    <property type="entry name" value="Metalloenz_LuxS/M16"/>
</dbReference>
<proteinExistence type="inferred from homology"/>
<dbReference type="AlphaFoldDB" id="A2C1I0"/>
<dbReference type="GO" id="GO:0046872">
    <property type="term" value="F:metal ion binding"/>
    <property type="evidence" value="ECO:0007669"/>
    <property type="project" value="InterPro"/>
</dbReference>
<comment type="similarity">
    <text evidence="1 2">Belongs to the peptidase M16 family.</text>
</comment>
<organism evidence="5 6">
    <name type="scientific">Prochlorococcus marinus (strain NATL1A)</name>
    <dbReference type="NCBI Taxonomy" id="167555"/>
    <lineage>
        <taxon>Bacteria</taxon>
        <taxon>Bacillati</taxon>
        <taxon>Cyanobacteriota</taxon>
        <taxon>Cyanophyceae</taxon>
        <taxon>Synechococcales</taxon>
        <taxon>Prochlorococcaceae</taxon>
        <taxon>Prochlorococcus</taxon>
    </lineage>
</organism>
<dbReference type="Pfam" id="PF00675">
    <property type="entry name" value="Peptidase_M16"/>
    <property type="match status" value="1"/>
</dbReference>
<dbReference type="eggNOG" id="COG0612">
    <property type="taxonomic scope" value="Bacteria"/>
</dbReference>
<dbReference type="KEGG" id="pme:NATL1_07821"/>
<name>A2C1I0_PROM1</name>
<dbReference type="EMBL" id="CP000553">
    <property type="protein sequence ID" value="ABM75340.1"/>
    <property type="molecule type" value="Genomic_DNA"/>
</dbReference>